<organism evidence="2 3">
    <name type="scientific">Panagrolaimus superbus</name>
    <dbReference type="NCBI Taxonomy" id="310955"/>
    <lineage>
        <taxon>Eukaryota</taxon>
        <taxon>Metazoa</taxon>
        <taxon>Ecdysozoa</taxon>
        <taxon>Nematoda</taxon>
        <taxon>Chromadorea</taxon>
        <taxon>Rhabditida</taxon>
        <taxon>Tylenchina</taxon>
        <taxon>Panagrolaimomorpha</taxon>
        <taxon>Panagrolaimoidea</taxon>
        <taxon>Panagrolaimidae</taxon>
        <taxon>Panagrolaimus</taxon>
    </lineage>
</organism>
<protein>
    <submittedName>
        <fullName evidence="3">Uncharacterized protein</fullName>
    </submittedName>
</protein>
<dbReference type="WBParaSite" id="PSU_v2.g8573.t1">
    <property type="protein sequence ID" value="PSU_v2.g8573.t1"/>
    <property type="gene ID" value="PSU_v2.g8573"/>
</dbReference>
<accession>A0A914Z9U7</accession>
<feature type="region of interest" description="Disordered" evidence="1">
    <location>
        <begin position="238"/>
        <end position="271"/>
    </location>
</feature>
<feature type="compositionally biased region" description="Polar residues" evidence="1">
    <location>
        <begin position="240"/>
        <end position="251"/>
    </location>
</feature>
<dbReference type="AlphaFoldDB" id="A0A914Z9U7"/>
<sequence length="271" mass="30517">MKSLLNLYQSDYESHNEDNNEIFDQVITLMNKLKTSNDNMKQKTTLFVEEESKLINDNTTALTTMKSELSQCNTEIIDVTTEEQKALELILESDKKFAHEQLEMAEGVKTSLNESAKELSTVVTDKCGNVNTITENAAEVCGKKIANMVAANDTLGDSISLTTTDMDAHLTTSQKDMERFIHQEVLRYTSGGDTPVRKKRNFGVELTPIPSVQELLNQYSSQSPLHQSHYKVRESLLMPENSTVMSPSTLKQRLGSYKENENEQTESMSED</sequence>
<reference evidence="3" key="1">
    <citation type="submission" date="2022-11" db="UniProtKB">
        <authorList>
            <consortium name="WormBaseParasite"/>
        </authorList>
    </citation>
    <scope>IDENTIFICATION</scope>
</reference>
<keyword evidence="2" id="KW-1185">Reference proteome</keyword>
<feature type="compositionally biased region" description="Acidic residues" evidence="1">
    <location>
        <begin position="262"/>
        <end position="271"/>
    </location>
</feature>
<evidence type="ECO:0000256" key="1">
    <source>
        <dbReference type="SAM" id="MobiDB-lite"/>
    </source>
</evidence>
<dbReference type="Proteomes" id="UP000887577">
    <property type="component" value="Unplaced"/>
</dbReference>
<evidence type="ECO:0000313" key="2">
    <source>
        <dbReference type="Proteomes" id="UP000887577"/>
    </source>
</evidence>
<name>A0A914Z9U7_9BILA</name>
<proteinExistence type="predicted"/>
<evidence type="ECO:0000313" key="3">
    <source>
        <dbReference type="WBParaSite" id="PSU_v2.g8573.t1"/>
    </source>
</evidence>